<dbReference type="Proteomes" id="UP000253319">
    <property type="component" value="Unassembled WGS sequence"/>
</dbReference>
<gene>
    <name evidence="2" type="ORF">DPN68_08735</name>
</gene>
<evidence type="ECO:0000313" key="2">
    <source>
        <dbReference type="EMBL" id="RBA27993.1"/>
    </source>
</evidence>
<feature type="non-terminal residue" evidence="2">
    <location>
        <position position="1821"/>
    </location>
</feature>
<evidence type="ECO:0000256" key="1">
    <source>
        <dbReference type="SAM" id="SignalP"/>
    </source>
</evidence>
<accession>A0A365P0Z1</accession>
<name>A0A365P0Z1_9FLAO</name>
<evidence type="ECO:0008006" key="4">
    <source>
        <dbReference type="Google" id="ProtNLM"/>
    </source>
</evidence>
<keyword evidence="1" id="KW-0732">Signal</keyword>
<dbReference type="EMBL" id="QLST01000010">
    <property type="protein sequence ID" value="RBA27993.1"/>
    <property type="molecule type" value="Genomic_DNA"/>
</dbReference>
<organism evidence="2 3">
    <name type="scientific">Flavobacterium tibetense</name>
    <dbReference type="NCBI Taxonomy" id="2233533"/>
    <lineage>
        <taxon>Bacteria</taxon>
        <taxon>Pseudomonadati</taxon>
        <taxon>Bacteroidota</taxon>
        <taxon>Flavobacteriia</taxon>
        <taxon>Flavobacteriales</taxon>
        <taxon>Flavobacteriaceae</taxon>
        <taxon>Flavobacterium</taxon>
    </lineage>
</organism>
<keyword evidence="3" id="KW-1185">Reference proteome</keyword>
<sequence>MKKLYFYIFLIFSSFALAQSPTCENAAAMCSGNQGPFVNTTGVPSFGSLGCLGSTPNPAWFYLQVGTSGNIDMTLFQTSNATGGGIDVDFILWGPFNSLSNICNNLAIYSPGYTGPNNVVDCSFSAAATEQVNIPGAIAGQYYMLLVTNFSNQAGTYTLNQTGGSGALSCSIVCGVTLGPDLPFCGSTTSTTLTANFLQAPTAAGSPVYSWFFNGVFQYTTTTNTTVVNQSGTWSVEVTRPGCSDVATDDVEVQFSVAVPSNPVGPLVGPPGECNPVFNLNDVLAAIVAPYDPASFTFVVVDENFDPITDLANFSPTATTFIGVEPTLGTCGGDFQVINVIVDCVVPTCQLDLTSATETTNQTICLGETITDITYTFGGDATNVTVVDLPAGVTTTIASGILTISGTPSTTGSFTYTVSSVGCSPELTLQGTITIADAPTFTNLSAITPICEGEDAVFTLEGSAGATVEYTINGGAIQTETFNASGEVIITIPAVTADTTIEVSEIAIGSCIVVLNETITVVVSVIPDVSTIDVTAPTCVLAGFATITNYDATLTYTFTPAGPTITAAGLIENVVFGTSYVVNADNGNCTSADSTPFTVQDILAVPDVPTITITAPTCLAAGFATITNYVAGMTYDFTTTGPTVDGTGLISGMTFGTSYEVAANNGSCSSVNTAPFSIEDILVTPAVPTVATTAPTCTADGFTEITNYDAILTYTFTPAGPTITATGLIENVVFGTSYVVNADNGDCTSADSTPFTVQDILAVPDVPTITITAPTCLAAGFATITNYVAGMTYDFTPVGPTVDGTGLISGMIFGTSYEVAANNGSCSSVNTAPFSIEDILVTPAVPTVATTAPTCTADGFTEITNYDATLTYTFTPAGPTITAAGLIENMVVGTSYTVTVGNTTCTSADSAAFSNAAQLVTPDIPTITITAPTCLANGFATITNYVAGMTYDFTPVGPTVDGTGLISGMAFGTSYEVAANNGSCSSVNTAPFSIEDILVTPAVPTVATTAPTCTADGFTEITNYDATLTYTFTPAGPTITAAGLIENMVVGTSYTVTAENTTCTSADSAAFSNAAQLVTPDIPTITITAPTCLAAGFATITNYVAGMTYDFTPVGPTVDGTGLISGMTFGTSYEVAANNGSCSSINTAPFSIENILVTPAVPTVTTTAPTCTADGFTEITNYDAALTYTFTPAGPTITAAGLIENMVVGTSYTVTAENTTCTSADSAAFSNAAQLVTPDVPTITITAPTCLVAGFATITNYVAGMTYDFTPAGPTVDGTGLILGMTFGTSYEVAANNGSCSSINTAPFSIENILVTPAVPTVATTAPTCTADGFTEITNYDATLTYTFTPVGPTITAAGLIENMVVGTSYTVTAENTTCTSADSAAFSNAAQLVTPDVPTIAITAPTCLAAGFATITNYVAGMTYDFTPVGPTVDGTGLILGMTFGTSYEVAANNGSCSSINTAPFSIENILVTPAVPTVATTAPTCTADGFTEITNYDATLTYTFTPVGPTITAAGLIENMVVGTSYTVTAGNTTCTSVASASFINAAQLITPAVPTISTTAPTCSSNGASTITNYNGALTYTFTPTGPTVGAGGLISGMTVGTSYTVTAGNATCTSLASTSFSNAAQLPAPVVTSVTNNGPICEGGNIVVFTIIGTPNAVVSYSGVVGVPASTVTLNASGQATVTVAGATSNQTITLNTVTNSITGCSATISNTSTATVLPLPTANLSSANPATCSGGSVVLNFTGTPNAIVSFTDGTNNYNVTLDGTGVNNYTTPPISSTTTFTLTSVATTATPSCSQLVGDSVTVVITPRPIMTASP</sequence>
<proteinExistence type="predicted"/>
<evidence type="ECO:0000313" key="3">
    <source>
        <dbReference type="Proteomes" id="UP000253319"/>
    </source>
</evidence>
<feature type="signal peptide" evidence="1">
    <location>
        <begin position="1"/>
        <end position="18"/>
    </location>
</feature>
<reference evidence="2 3" key="1">
    <citation type="submission" date="2018-06" db="EMBL/GenBank/DDBJ databases">
        <title>Flavobacterium tibetense sp. nov., isolated from a wetland YonghuCo on Tibetan Plateau.</title>
        <authorList>
            <person name="Xing P."/>
            <person name="Phurbu D."/>
            <person name="Lu H."/>
        </authorList>
    </citation>
    <scope>NUCLEOTIDE SEQUENCE [LARGE SCALE GENOMIC DNA]</scope>
    <source>
        <strain evidence="2 3">YH5</strain>
    </source>
</reference>
<comment type="caution">
    <text evidence="2">The sequence shown here is derived from an EMBL/GenBank/DDBJ whole genome shotgun (WGS) entry which is preliminary data.</text>
</comment>
<dbReference type="OrthoDB" id="9765926at2"/>
<feature type="chain" id="PRO_5016966975" description="Ig-like domain-containing protein" evidence="1">
    <location>
        <begin position="19"/>
        <end position="1821"/>
    </location>
</feature>
<protein>
    <recommendedName>
        <fullName evidence="4">Ig-like domain-containing protein</fullName>
    </recommendedName>
</protein>
<dbReference type="RefSeq" id="WP_113989274.1">
    <property type="nucleotide sequence ID" value="NZ_QLST01000010.1"/>
</dbReference>